<evidence type="ECO:0008006" key="3">
    <source>
        <dbReference type="Google" id="ProtNLM"/>
    </source>
</evidence>
<sequence length="49" mass="5848">MAKNKRVQANEEFGVEFGDLNAIKFYDLTYKQEQKEKHQEKNKEKKANT</sequence>
<name>A0AAW6SVY1_9BACI</name>
<reference evidence="1" key="1">
    <citation type="submission" date="2023-03" db="EMBL/GenBank/DDBJ databases">
        <title>Bacterial isolates from washroom surfaces on a university campus.</title>
        <authorList>
            <person name="Holman D.B."/>
            <person name="Gzyl K.E."/>
            <person name="Taheri A.E."/>
        </authorList>
    </citation>
    <scope>NUCLEOTIDE SEQUENCE</scope>
    <source>
        <strain evidence="1">RD03</strain>
    </source>
</reference>
<dbReference type="GeneID" id="79866428"/>
<dbReference type="AlphaFoldDB" id="A0AAW6SVY1"/>
<comment type="caution">
    <text evidence="1">The sequence shown here is derived from an EMBL/GenBank/DDBJ whole genome shotgun (WGS) entry which is preliminary data.</text>
</comment>
<dbReference type="EMBL" id="JAROYP010000004">
    <property type="protein sequence ID" value="MDH5160966.1"/>
    <property type="molecule type" value="Genomic_DNA"/>
</dbReference>
<gene>
    <name evidence="1" type="ORF">P5X88_08460</name>
</gene>
<evidence type="ECO:0000313" key="1">
    <source>
        <dbReference type="EMBL" id="MDH5160966.1"/>
    </source>
</evidence>
<protein>
    <recommendedName>
        <fullName evidence="3">YfhE family protein</fullName>
    </recommendedName>
</protein>
<dbReference type="Proteomes" id="UP001159179">
    <property type="component" value="Unassembled WGS sequence"/>
</dbReference>
<dbReference type="RefSeq" id="WP_212942182.1">
    <property type="nucleotide sequence ID" value="NZ_BOQX01000001.1"/>
</dbReference>
<evidence type="ECO:0000313" key="2">
    <source>
        <dbReference type="Proteomes" id="UP001159179"/>
    </source>
</evidence>
<organism evidence="1 2">
    <name type="scientific">Heyndrickxia oleronia</name>
    <dbReference type="NCBI Taxonomy" id="38875"/>
    <lineage>
        <taxon>Bacteria</taxon>
        <taxon>Bacillati</taxon>
        <taxon>Bacillota</taxon>
        <taxon>Bacilli</taxon>
        <taxon>Bacillales</taxon>
        <taxon>Bacillaceae</taxon>
        <taxon>Heyndrickxia</taxon>
    </lineage>
</organism>
<proteinExistence type="predicted"/>
<accession>A0AAW6SVY1</accession>